<dbReference type="Gene3D" id="1.10.10.10">
    <property type="entry name" value="Winged helix-like DNA-binding domain superfamily/Winged helix DNA-binding domain"/>
    <property type="match status" value="1"/>
</dbReference>
<dbReference type="KEGG" id="samy:DB32_008724"/>
<feature type="domain" description="HTH luxR-type" evidence="1">
    <location>
        <begin position="13"/>
        <end position="76"/>
    </location>
</feature>
<dbReference type="InterPro" id="IPR000792">
    <property type="entry name" value="Tscrpt_reg_LuxR_C"/>
</dbReference>
<dbReference type="PROSITE" id="PS50043">
    <property type="entry name" value="HTH_LUXR_2"/>
    <property type="match status" value="1"/>
</dbReference>
<dbReference type="EMBL" id="CP011125">
    <property type="protein sequence ID" value="AKF11575.1"/>
    <property type="molecule type" value="Genomic_DNA"/>
</dbReference>
<sequence length="76" mass="8299">MVFSWPERKAPEEAASAPALTAAERAVHALLLVGLSDAEIAELRGTTRSTVTKQVDAVFRKIGVRSRRELIARGRL</sequence>
<dbReference type="STRING" id="927083.DB32_008724"/>
<gene>
    <name evidence="2" type="ORF">DB32_008724</name>
</gene>
<protein>
    <recommendedName>
        <fullName evidence="1">HTH luxR-type domain-containing protein</fullName>
    </recommendedName>
</protein>
<organism evidence="2 3">
    <name type="scientific">Sandaracinus amylolyticus</name>
    <dbReference type="NCBI Taxonomy" id="927083"/>
    <lineage>
        <taxon>Bacteria</taxon>
        <taxon>Pseudomonadati</taxon>
        <taxon>Myxococcota</taxon>
        <taxon>Polyangia</taxon>
        <taxon>Polyangiales</taxon>
        <taxon>Sandaracinaceae</taxon>
        <taxon>Sandaracinus</taxon>
    </lineage>
</organism>
<dbReference type="SMART" id="SM00421">
    <property type="entry name" value="HTH_LUXR"/>
    <property type="match status" value="1"/>
</dbReference>
<dbReference type="Proteomes" id="UP000034883">
    <property type="component" value="Chromosome"/>
</dbReference>
<dbReference type="InterPro" id="IPR036388">
    <property type="entry name" value="WH-like_DNA-bd_sf"/>
</dbReference>
<dbReference type="SUPFAM" id="SSF46894">
    <property type="entry name" value="C-terminal effector domain of the bipartite response regulators"/>
    <property type="match status" value="1"/>
</dbReference>
<accession>A0A0F6WAG9</accession>
<name>A0A0F6WAG9_9BACT</name>
<evidence type="ECO:0000259" key="1">
    <source>
        <dbReference type="PROSITE" id="PS50043"/>
    </source>
</evidence>
<dbReference type="InterPro" id="IPR016032">
    <property type="entry name" value="Sig_transdc_resp-reg_C-effctor"/>
</dbReference>
<keyword evidence="3" id="KW-1185">Reference proteome</keyword>
<evidence type="ECO:0000313" key="2">
    <source>
        <dbReference type="EMBL" id="AKF11575.1"/>
    </source>
</evidence>
<proteinExistence type="predicted"/>
<dbReference type="GO" id="GO:0006355">
    <property type="term" value="P:regulation of DNA-templated transcription"/>
    <property type="evidence" value="ECO:0007669"/>
    <property type="project" value="InterPro"/>
</dbReference>
<evidence type="ECO:0000313" key="3">
    <source>
        <dbReference type="Proteomes" id="UP000034883"/>
    </source>
</evidence>
<dbReference type="AlphaFoldDB" id="A0A0F6WAG9"/>
<dbReference type="GO" id="GO:0003677">
    <property type="term" value="F:DNA binding"/>
    <property type="evidence" value="ECO:0007669"/>
    <property type="project" value="InterPro"/>
</dbReference>
<dbReference type="Pfam" id="PF00196">
    <property type="entry name" value="GerE"/>
    <property type="match status" value="1"/>
</dbReference>
<reference evidence="2 3" key="1">
    <citation type="submission" date="2015-03" db="EMBL/GenBank/DDBJ databases">
        <title>Genome assembly of Sandaracinus amylolyticus DSM 53668.</title>
        <authorList>
            <person name="Sharma G."/>
            <person name="Subramanian S."/>
        </authorList>
    </citation>
    <scope>NUCLEOTIDE SEQUENCE [LARGE SCALE GENOMIC DNA]</scope>
    <source>
        <strain evidence="2 3">DSM 53668</strain>
    </source>
</reference>